<dbReference type="EMBL" id="KK088431">
    <property type="protein sequence ID" value="EYE93568.1"/>
    <property type="molecule type" value="Genomic_DNA"/>
</dbReference>
<sequence>MADINHISLLSYLQETLSAIPSYLQVHEHSSFDPTYGPTTSKVPPSGTTSAWMPSFRNTTMLLHEIRQSLRAEFSYLAEVGLGSTDGISPVIFDNGGTIREIDGYISAIAYYEAAFIFSTDPNRALGDVQILWE</sequence>
<dbReference type="GeneID" id="63694278"/>
<reference evidence="2" key="1">
    <citation type="journal article" date="2014" name="Nat. Commun.">
        <title>Genomic adaptations of the halophilic Dead Sea filamentous fungus Eurotium rubrum.</title>
        <authorList>
            <person name="Kis-Papo T."/>
            <person name="Weig A.R."/>
            <person name="Riley R."/>
            <person name="Persoh D."/>
            <person name="Salamov A."/>
            <person name="Sun H."/>
            <person name="Lipzen A."/>
            <person name="Wasser S.P."/>
            <person name="Rambold G."/>
            <person name="Grigoriev I.V."/>
            <person name="Nevo E."/>
        </authorList>
    </citation>
    <scope>NUCLEOTIDE SEQUENCE [LARGE SCALE GENOMIC DNA]</scope>
    <source>
        <strain evidence="2">CBS 135680</strain>
    </source>
</reference>
<organism evidence="1 2">
    <name type="scientific">Aspergillus ruber (strain CBS 135680)</name>
    <dbReference type="NCBI Taxonomy" id="1388766"/>
    <lineage>
        <taxon>Eukaryota</taxon>
        <taxon>Fungi</taxon>
        <taxon>Dikarya</taxon>
        <taxon>Ascomycota</taxon>
        <taxon>Pezizomycotina</taxon>
        <taxon>Eurotiomycetes</taxon>
        <taxon>Eurotiomycetidae</taxon>
        <taxon>Eurotiales</taxon>
        <taxon>Aspergillaceae</taxon>
        <taxon>Aspergillus</taxon>
        <taxon>Aspergillus subgen. Aspergillus</taxon>
    </lineage>
</organism>
<dbReference type="RefSeq" id="XP_040637256.1">
    <property type="nucleotide sequence ID" value="XM_040779154.1"/>
</dbReference>
<protein>
    <submittedName>
        <fullName evidence="1">Uncharacterized protein</fullName>
    </submittedName>
</protein>
<keyword evidence="2" id="KW-1185">Reference proteome</keyword>
<dbReference type="HOGENOM" id="CLU_1895751_0_0_1"/>
<dbReference type="OrthoDB" id="4367324at2759"/>
<accession>A0A017S976</accession>
<name>A0A017S976_ASPRC</name>
<gene>
    <name evidence="1" type="ORF">EURHEDRAFT_379267</name>
</gene>
<evidence type="ECO:0000313" key="1">
    <source>
        <dbReference type="EMBL" id="EYE93568.1"/>
    </source>
</evidence>
<dbReference type="AlphaFoldDB" id="A0A017S976"/>
<dbReference type="Proteomes" id="UP000019804">
    <property type="component" value="Unassembled WGS sequence"/>
</dbReference>
<evidence type="ECO:0000313" key="2">
    <source>
        <dbReference type="Proteomes" id="UP000019804"/>
    </source>
</evidence>
<proteinExistence type="predicted"/>